<evidence type="ECO:0000313" key="7">
    <source>
        <dbReference type="Proteomes" id="UP001330812"/>
    </source>
</evidence>
<keyword evidence="3" id="KW-0804">Transcription</keyword>
<dbReference type="InterPro" id="IPR036271">
    <property type="entry name" value="Tet_transcr_reg_TetR-rel_C_sf"/>
</dbReference>
<dbReference type="InterPro" id="IPR050109">
    <property type="entry name" value="HTH-type_TetR-like_transc_reg"/>
</dbReference>
<gene>
    <name evidence="6" type="ORF">VSH64_03840</name>
</gene>
<reference evidence="6 7" key="1">
    <citation type="journal article" date="2015" name="Int. J. Syst. Evol. Microbiol.">
        <title>Amycolatopsis rhabdoformis sp. nov., an actinomycete isolated from a tropical forest soil.</title>
        <authorList>
            <person name="Souza W.R."/>
            <person name="Silva R.E."/>
            <person name="Goodfellow M."/>
            <person name="Busarakam K."/>
            <person name="Figueiro F.S."/>
            <person name="Ferreira D."/>
            <person name="Rodrigues-Filho E."/>
            <person name="Moraes L.A.B."/>
            <person name="Zucchi T.D."/>
        </authorList>
    </citation>
    <scope>NUCLEOTIDE SEQUENCE [LARGE SCALE GENOMIC DNA]</scope>
    <source>
        <strain evidence="6 7">NCIMB 14900</strain>
    </source>
</reference>
<keyword evidence="2 4" id="KW-0238">DNA-binding</keyword>
<dbReference type="InterPro" id="IPR023772">
    <property type="entry name" value="DNA-bd_HTH_TetR-type_CS"/>
</dbReference>
<organism evidence="6 7">
    <name type="scientific">Amycolatopsis rhabdoformis</name>
    <dbReference type="NCBI Taxonomy" id="1448059"/>
    <lineage>
        <taxon>Bacteria</taxon>
        <taxon>Bacillati</taxon>
        <taxon>Actinomycetota</taxon>
        <taxon>Actinomycetes</taxon>
        <taxon>Pseudonocardiales</taxon>
        <taxon>Pseudonocardiaceae</taxon>
        <taxon>Amycolatopsis</taxon>
    </lineage>
</organism>
<name>A0ABZ1IA10_9PSEU</name>
<keyword evidence="1" id="KW-0805">Transcription regulation</keyword>
<protein>
    <submittedName>
        <fullName evidence="6">TetR family transcriptional regulator</fullName>
    </submittedName>
</protein>
<feature type="domain" description="HTH tetR-type" evidence="5">
    <location>
        <begin position="10"/>
        <end position="69"/>
    </location>
</feature>
<dbReference type="SUPFAM" id="SSF46689">
    <property type="entry name" value="Homeodomain-like"/>
    <property type="match status" value="1"/>
</dbReference>
<dbReference type="PROSITE" id="PS50977">
    <property type="entry name" value="HTH_TETR_2"/>
    <property type="match status" value="1"/>
</dbReference>
<evidence type="ECO:0000313" key="6">
    <source>
        <dbReference type="EMBL" id="WSE31242.1"/>
    </source>
</evidence>
<dbReference type="SUPFAM" id="SSF48498">
    <property type="entry name" value="Tetracyclin repressor-like, C-terminal domain"/>
    <property type="match status" value="1"/>
</dbReference>
<dbReference type="PANTHER" id="PTHR30055">
    <property type="entry name" value="HTH-TYPE TRANSCRIPTIONAL REGULATOR RUTR"/>
    <property type="match status" value="1"/>
</dbReference>
<dbReference type="PROSITE" id="PS01081">
    <property type="entry name" value="HTH_TETR_1"/>
    <property type="match status" value="1"/>
</dbReference>
<proteinExistence type="predicted"/>
<feature type="DNA-binding region" description="H-T-H motif" evidence="4">
    <location>
        <begin position="32"/>
        <end position="51"/>
    </location>
</feature>
<sequence length="206" mass="22119">MSRPLRADAAANLEKILDAAEAVFDEHGPAVSIELVAKRAGVGLGTVYRRFADKQALLSALVHRLLEQAVEVAERHADAPDGLVAYLFEVGALLARHSGSVARMWSDEQVADLVARSRTAQAALVEQARQHGAVRPDLTAEDVAVALWSLAGVLDITRGTGVHAWRRHLELVVAGWTNSAATVGHPPLTDAQMREVIRHSPSAAQR</sequence>
<dbReference type="PRINTS" id="PR00455">
    <property type="entry name" value="HTHTETR"/>
</dbReference>
<evidence type="ECO:0000256" key="4">
    <source>
        <dbReference type="PROSITE-ProRule" id="PRU00335"/>
    </source>
</evidence>
<keyword evidence="7" id="KW-1185">Reference proteome</keyword>
<dbReference type="Pfam" id="PF00440">
    <property type="entry name" value="TetR_N"/>
    <property type="match status" value="1"/>
</dbReference>
<dbReference type="EMBL" id="CP142149">
    <property type="protein sequence ID" value="WSE31242.1"/>
    <property type="molecule type" value="Genomic_DNA"/>
</dbReference>
<evidence type="ECO:0000256" key="3">
    <source>
        <dbReference type="ARBA" id="ARBA00023163"/>
    </source>
</evidence>
<evidence type="ECO:0000259" key="5">
    <source>
        <dbReference type="PROSITE" id="PS50977"/>
    </source>
</evidence>
<dbReference type="InterPro" id="IPR009057">
    <property type="entry name" value="Homeodomain-like_sf"/>
</dbReference>
<dbReference type="RefSeq" id="WP_326834048.1">
    <property type="nucleotide sequence ID" value="NZ_CP142149.1"/>
</dbReference>
<accession>A0ABZ1IA10</accession>
<evidence type="ECO:0000256" key="1">
    <source>
        <dbReference type="ARBA" id="ARBA00023015"/>
    </source>
</evidence>
<dbReference type="InterPro" id="IPR001647">
    <property type="entry name" value="HTH_TetR"/>
</dbReference>
<dbReference type="Proteomes" id="UP001330812">
    <property type="component" value="Chromosome"/>
</dbReference>
<dbReference type="Gene3D" id="1.10.357.10">
    <property type="entry name" value="Tetracycline Repressor, domain 2"/>
    <property type="match status" value="1"/>
</dbReference>
<evidence type="ECO:0000256" key="2">
    <source>
        <dbReference type="ARBA" id="ARBA00023125"/>
    </source>
</evidence>
<dbReference type="PANTHER" id="PTHR30055:SF234">
    <property type="entry name" value="HTH-TYPE TRANSCRIPTIONAL REGULATOR BETI"/>
    <property type="match status" value="1"/>
</dbReference>